<organism evidence="3 4">
    <name type="scientific">Microdochium trichocladiopsis</name>
    <dbReference type="NCBI Taxonomy" id="1682393"/>
    <lineage>
        <taxon>Eukaryota</taxon>
        <taxon>Fungi</taxon>
        <taxon>Dikarya</taxon>
        <taxon>Ascomycota</taxon>
        <taxon>Pezizomycotina</taxon>
        <taxon>Sordariomycetes</taxon>
        <taxon>Xylariomycetidae</taxon>
        <taxon>Xylariales</taxon>
        <taxon>Microdochiaceae</taxon>
        <taxon>Microdochium</taxon>
    </lineage>
</organism>
<keyword evidence="4" id="KW-1185">Reference proteome</keyword>
<dbReference type="EMBL" id="JAGTJQ010000001">
    <property type="protein sequence ID" value="KAH7039856.1"/>
    <property type="molecule type" value="Genomic_DNA"/>
</dbReference>
<gene>
    <name evidence="3" type="ORF">B0I36DRAFT_2909</name>
</gene>
<feature type="region of interest" description="Disordered" evidence="1">
    <location>
        <begin position="187"/>
        <end position="206"/>
    </location>
</feature>
<evidence type="ECO:0000256" key="1">
    <source>
        <dbReference type="SAM" id="MobiDB-lite"/>
    </source>
</evidence>
<evidence type="ECO:0000313" key="4">
    <source>
        <dbReference type="Proteomes" id="UP000756346"/>
    </source>
</evidence>
<feature type="compositionally biased region" description="Low complexity" evidence="1">
    <location>
        <begin position="187"/>
        <end position="196"/>
    </location>
</feature>
<evidence type="ECO:0000313" key="3">
    <source>
        <dbReference type="EMBL" id="KAH7039856.1"/>
    </source>
</evidence>
<keyword evidence="2" id="KW-0732">Signal</keyword>
<reference evidence="3" key="1">
    <citation type="journal article" date="2021" name="Nat. Commun.">
        <title>Genetic determinants of endophytism in the Arabidopsis root mycobiome.</title>
        <authorList>
            <person name="Mesny F."/>
            <person name="Miyauchi S."/>
            <person name="Thiergart T."/>
            <person name="Pickel B."/>
            <person name="Atanasova L."/>
            <person name="Karlsson M."/>
            <person name="Huettel B."/>
            <person name="Barry K.W."/>
            <person name="Haridas S."/>
            <person name="Chen C."/>
            <person name="Bauer D."/>
            <person name="Andreopoulos W."/>
            <person name="Pangilinan J."/>
            <person name="LaButti K."/>
            <person name="Riley R."/>
            <person name="Lipzen A."/>
            <person name="Clum A."/>
            <person name="Drula E."/>
            <person name="Henrissat B."/>
            <person name="Kohler A."/>
            <person name="Grigoriev I.V."/>
            <person name="Martin F.M."/>
            <person name="Hacquard S."/>
        </authorList>
    </citation>
    <scope>NUCLEOTIDE SEQUENCE</scope>
    <source>
        <strain evidence="3">MPI-CAGE-CH-0230</strain>
    </source>
</reference>
<dbReference type="RefSeq" id="XP_046017911.1">
    <property type="nucleotide sequence ID" value="XM_046151718.1"/>
</dbReference>
<dbReference type="GeneID" id="70181264"/>
<protein>
    <recommendedName>
        <fullName evidence="5">Secreted protein</fullName>
    </recommendedName>
</protein>
<comment type="caution">
    <text evidence="3">The sequence shown here is derived from an EMBL/GenBank/DDBJ whole genome shotgun (WGS) entry which is preliminary data.</text>
</comment>
<dbReference type="OrthoDB" id="4664297at2759"/>
<evidence type="ECO:0000256" key="2">
    <source>
        <dbReference type="SAM" id="SignalP"/>
    </source>
</evidence>
<feature type="chain" id="PRO_5040160860" description="Secreted protein" evidence="2">
    <location>
        <begin position="30"/>
        <end position="206"/>
    </location>
</feature>
<dbReference type="AlphaFoldDB" id="A0A9P8YIE0"/>
<dbReference type="Proteomes" id="UP000756346">
    <property type="component" value="Unassembled WGS sequence"/>
</dbReference>
<proteinExistence type="predicted"/>
<evidence type="ECO:0008006" key="5">
    <source>
        <dbReference type="Google" id="ProtNLM"/>
    </source>
</evidence>
<name>A0A9P8YIE0_9PEZI</name>
<accession>A0A9P8YIE0</accession>
<feature type="signal peptide" evidence="2">
    <location>
        <begin position="1"/>
        <end position="29"/>
    </location>
</feature>
<dbReference type="Gene3D" id="2.60.40.2970">
    <property type="match status" value="1"/>
</dbReference>
<sequence>MGLPATPRTLVPILAFLAFALLLWNTGNTPSTMSSSSTSSSRDFDPSTALSVSISGISSSSPPRVKLAVTNTHSTPVTLLRWNTPLDPMALQLGVLSLTPQGASSPLELATIALRRLMPPPEDQFVTIGPGETATNELELKPPAVNPQELGIAGKTVQVQASGEWGYVWPLGGDVVVSEWRDKIGGADSDGASRGSFVSDKHEVKF</sequence>